<keyword evidence="2" id="KW-1133">Transmembrane helix</keyword>
<keyword evidence="2" id="KW-0472">Membrane</keyword>
<keyword evidence="4" id="KW-1185">Reference proteome</keyword>
<sequence>MQNQSQVVFTVAILISSLLFLLILRALFLRRARQLALSQPDPQHVNVVVIGGGWRDGGIGGVGRGQGWRVPTDVPNDGVRTPPPAAMRGGEGTGEEDLPRYEAPPPEYESVVKEERRERERGVGGSSGEVVIEMGAMGTGSQPGASAGVSSVSPPPPAVTEPPMTMGERLFGRFNR</sequence>
<keyword evidence="2" id="KW-0812">Transmembrane</keyword>
<dbReference type="InParanoid" id="A0A4S2MK55"/>
<dbReference type="EMBL" id="ML220156">
    <property type="protein sequence ID" value="TGZ77273.1"/>
    <property type="molecule type" value="Genomic_DNA"/>
</dbReference>
<gene>
    <name evidence="3" type="ORF">EX30DRAFT_207554</name>
</gene>
<evidence type="ECO:0000313" key="4">
    <source>
        <dbReference type="Proteomes" id="UP000298138"/>
    </source>
</evidence>
<reference evidence="3 4" key="1">
    <citation type="submission" date="2019-04" db="EMBL/GenBank/DDBJ databases">
        <title>Comparative genomics and transcriptomics to analyze fruiting body development in filamentous ascomycetes.</title>
        <authorList>
            <consortium name="DOE Joint Genome Institute"/>
            <person name="Lutkenhaus R."/>
            <person name="Traeger S."/>
            <person name="Breuer J."/>
            <person name="Kuo A."/>
            <person name="Lipzen A."/>
            <person name="Pangilinan J."/>
            <person name="Dilworth D."/>
            <person name="Sandor L."/>
            <person name="Poggeler S."/>
            <person name="Barry K."/>
            <person name="Grigoriev I.V."/>
            <person name="Nowrousian M."/>
        </authorList>
    </citation>
    <scope>NUCLEOTIDE SEQUENCE [LARGE SCALE GENOMIC DNA]</scope>
    <source>
        <strain evidence="3 4">CBS 389.68</strain>
    </source>
</reference>
<feature type="compositionally biased region" description="Basic and acidic residues" evidence="1">
    <location>
        <begin position="110"/>
        <end position="122"/>
    </location>
</feature>
<accession>A0A4S2MK55</accession>
<evidence type="ECO:0000256" key="2">
    <source>
        <dbReference type="SAM" id="Phobius"/>
    </source>
</evidence>
<feature type="transmembrane region" description="Helical" evidence="2">
    <location>
        <begin position="6"/>
        <end position="28"/>
    </location>
</feature>
<evidence type="ECO:0000313" key="3">
    <source>
        <dbReference type="EMBL" id="TGZ77273.1"/>
    </source>
</evidence>
<dbReference type="Proteomes" id="UP000298138">
    <property type="component" value="Unassembled WGS sequence"/>
</dbReference>
<organism evidence="3 4">
    <name type="scientific">Ascodesmis nigricans</name>
    <dbReference type="NCBI Taxonomy" id="341454"/>
    <lineage>
        <taxon>Eukaryota</taxon>
        <taxon>Fungi</taxon>
        <taxon>Dikarya</taxon>
        <taxon>Ascomycota</taxon>
        <taxon>Pezizomycotina</taxon>
        <taxon>Pezizomycetes</taxon>
        <taxon>Pezizales</taxon>
        <taxon>Ascodesmidaceae</taxon>
        <taxon>Ascodesmis</taxon>
    </lineage>
</organism>
<protein>
    <submittedName>
        <fullName evidence="3">Uncharacterized protein</fullName>
    </submittedName>
</protein>
<feature type="region of interest" description="Disordered" evidence="1">
    <location>
        <begin position="64"/>
        <end position="176"/>
    </location>
</feature>
<dbReference type="AlphaFoldDB" id="A0A4S2MK55"/>
<name>A0A4S2MK55_9PEZI</name>
<proteinExistence type="predicted"/>
<evidence type="ECO:0000256" key="1">
    <source>
        <dbReference type="SAM" id="MobiDB-lite"/>
    </source>
</evidence>
<feature type="compositionally biased region" description="Low complexity" evidence="1">
    <location>
        <begin position="140"/>
        <end position="152"/>
    </location>
</feature>